<keyword evidence="3" id="KW-1185">Reference proteome</keyword>
<protein>
    <submittedName>
        <fullName evidence="2">Uncharacterized protein</fullName>
    </submittedName>
</protein>
<dbReference type="RefSeq" id="XP_062772954.1">
    <property type="nucleotide sequence ID" value="XM_062916903.1"/>
</dbReference>
<organism evidence="2 3">
    <name type="scientific">Colletotrichum destructivum</name>
    <dbReference type="NCBI Taxonomy" id="34406"/>
    <lineage>
        <taxon>Eukaryota</taxon>
        <taxon>Fungi</taxon>
        <taxon>Dikarya</taxon>
        <taxon>Ascomycota</taxon>
        <taxon>Pezizomycotina</taxon>
        <taxon>Sordariomycetes</taxon>
        <taxon>Hypocreomycetidae</taxon>
        <taxon>Glomerellales</taxon>
        <taxon>Glomerellaceae</taxon>
        <taxon>Colletotrichum</taxon>
        <taxon>Colletotrichum destructivum species complex</taxon>
    </lineage>
</organism>
<evidence type="ECO:0000313" key="2">
    <source>
        <dbReference type="EMBL" id="WQF75730.1"/>
    </source>
</evidence>
<proteinExistence type="predicted"/>
<feature type="transmembrane region" description="Helical" evidence="1">
    <location>
        <begin position="39"/>
        <end position="60"/>
    </location>
</feature>
<dbReference type="AlphaFoldDB" id="A0AAX4HXA4"/>
<dbReference type="EMBL" id="CP137305">
    <property type="protein sequence ID" value="WQF75730.1"/>
    <property type="molecule type" value="Genomic_DNA"/>
</dbReference>
<accession>A0AAX4HXA4</accession>
<dbReference type="KEGG" id="cdet:87937247"/>
<keyword evidence="1" id="KW-1133">Transmembrane helix</keyword>
<name>A0AAX4HXA4_9PEZI</name>
<reference evidence="3" key="1">
    <citation type="journal article" date="2023" name="bioRxiv">
        <title>Complete genome of the Medicago anthracnose fungus, Colletotrichum destructivum, reveals a mini-chromosome-like region within a core chromosome.</title>
        <authorList>
            <person name="Lapalu N."/>
            <person name="Simon A."/>
            <person name="Lu A."/>
            <person name="Plaumann P.-L."/>
            <person name="Amselem J."/>
            <person name="Pigne S."/>
            <person name="Auger A."/>
            <person name="Koch C."/>
            <person name="Dallery J.-F."/>
            <person name="O'Connell R.J."/>
        </authorList>
    </citation>
    <scope>NUCLEOTIDE SEQUENCE [LARGE SCALE GENOMIC DNA]</scope>
    <source>
        <strain evidence="3">CBS 520.97</strain>
    </source>
</reference>
<keyword evidence="1" id="KW-0472">Membrane</keyword>
<gene>
    <name evidence="2" type="ORF">CDEST_00744</name>
</gene>
<dbReference type="GeneID" id="87937247"/>
<keyword evidence="1" id="KW-0812">Transmembrane</keyword>
<evidence type="ECO:0000256" key="1">
    <source>
        <dbReference type="SAM" id="Phobius"/>
    </source>
</evidence>
<evidence type="ECO:0000313" key="3">
    <source>
        <dbReference type="Proteomes" id="UP001322277"/>
    </source>
</evidence>
<dbReference type="Proteomes" id="UP001322277">
    <property type="component" value="Chromosome 1"/>
</dbReference>
<sequence length="68" mass="7509">MRLAEGCPVLCGFPSVPGPLNKTPCEHLSLSAEYDDSTWYFDCGVVSTFFPGLAWISHLFSMRQPKGL</sequence>